<accession>A0A173U505</accession>
<proteinExistence type="predicted"/>
<sequence>MNSFEFLEKLGFSSNEAKVYGTLIKHKVLNGYEIAKLSGVARSLVYEVINRLIAKGAVIRIDGEPNFYKPIEYQDLIRSIKEENEKNIACAERELQQLATENVDVDYVMNIVGEEKYVAKAKELIDSAQAEISLSIWQESFEVLRSNIENAISRGVKVYIFTFESISVAGATVYSYNINDVSTLFPYRRTTIIIDGGECLVGEEGDRNVYVHTRNHSVVSLATDEIVLNVFWNKLIEKENLLSKGCSGADFLQAIHNLAERYGITDEMTKNFLVYNFQKEKTQNGKKC</sequence>
<dbReference type="EMBL" id="CYXV01000013">
    <property type="protein sequence ID" value="CUN10163.1"/>
    <property type="molecule type" value="Genomic_DNA"/>
</dbReference>
<feature type="domain" description="Transcription regulator TrmB C-terminal" evidence="2">
    <location>
        <begin position="108"/>
        <end position="164"/>
    </location>
</feature>
<evidence type="ECO:0000259" key="1">
    <source>
        <dbReference type="Pfam" id="PF01978"/>
    </source>
</evidence>
<dbReference type="PANTHER" id="PTHR34293:SF1">
    <property type="entry name" value="HTH-TYPE TRANSCRIPTIONAL REGULATOR TRMBL2"/>
    <property type="match status" value="1"/>
</dbReference>
<dbReference type="SUPFAM" id="SSF46785">
    <property type="entry name" value="Winged helix' DNA-binding domain"/>
    <property type="match status" value="1"/>
</dbReference>
<dbReference type="InterPro" id="IPR051797">
    <property type="entry name" value="TrmB-like"/>
</dbReference>
<evidence type="ECO:0000313" key="4">
    <source>
        <dbReference type="Proteomes" id="UP000095495"/>
    </source>
</evidence>
<reference evidence="3 4" key="1">
    <citation type="submission" date="2015-09" db="EMBL/GenBank/DDBJ databases">
        <authorList>
            <consortium name="Pathogen Informatics"/>
        </authorList>
    </citation>
    <scope>NUCLEOTIDE SEQUENCE [LARGE SCALE GENOMIC DNA]</scope>
    <source>
        <strain evidence="3 4">2789STDY5608863</strain>
    </source>
</reference>
<dbReference type="CDD" id="cd09124">
    <property type="entry name" value="PLDc_like_TrmB_middle"/>
    <property type="match status" value="1"/>
</dbReference>
<organism evidence="3 4">
    <name type="scientific">Roseburia faecis</name>
    <dbReference type="NCBI Taxonomy" id="301302"/>
    <lineage>
        <taxon>Bacteria</taxon>
        <taxon>Bacillati</taxon>
        <taxon>Bacillota</taxon>
        <taxon>Clostridia</taxon>
        <taxon>Lachnospirales</taxon>
        <taxon>Lachnospiraceae</taxon>
        <taxon>Roseburia</taxon>
    </lineage>
</organism>
<protein>
    <submittedName>
        <fullName evidence="3">Sugar-specific transcriptional regulator TrmB</fullName>
    </submittedName>
</protein>
<evidence type="ECO:0000313" key="3">
    <source>
        <dbReference type="EMBL" id="CUN10163.1"/>
    </source>
</evidence>
<gene>
    <name evidence="3" type="ORF">ERS852420_02694</name>
</gene>
<dbReference type="Pfam" id="PF01978">
    <property type="entry name" value="TrmB"/>
    <property type="match status" value="1"/>
</dbReference>
<dbReference type="InterPro" id="IPR021586">
    <property type="entry name" value="Tscrpt_reg_TrmB_C"/>
</dbReference>
<dbReference type="InterPro" id="IPR002831">
    <property type="entry name" value="Tscrpt_reg_TrmB_N"/>
</dbReference>
<dbReference type="InterPro" id="IPR036388">
    <property type="entry name" value="WH-like_DNA-bd_sf"/>
</dbReference>
<dbReference type="Proteomes" id="UP000095495">
    <property type="component" value="Unassembled WGS sequence"/>
</dbReference>
<dbReference type="RefSeq" id="WP_055263538.1">
    <property type="nucleotide sequence ID" value="NZ_CYXV01000013.1"/>
</dbReference>
<evidence type="ECO:0000259" key="2">
    <source>
        <dbReference type="Pfam" id="PF11495"/>
    </source>
</evidence>
<dbReference type="Pfam" id="PF11495">
    <property type="entry name" value="Regulator_TrmB"/>
    <property type="match status" value="1"/>
</dbReference>
<dbReference type="PANTHER" id="PTHR34293">
    <property type="entry name" value="HTH-TYPE TRANSCRIPTIONAL REGULATOR TRMBL2"/>
    <property type="match status" value="1"/>
</dbReference>
<name>A0A173U505_9FIRM</name>
<dbReference type="Gene3D" id="1.10.10.10">
    <property type="entry name" value="Winged helix-like DNA-binding domain superfamily/Winged helix DNA-binding domain"/>
    <property type="match status" value="1"/>
</dbReference>
<dbReference type="InterPro" id="IPR036390">
    <property type="entry name" value="WH_DNA-bd_sf"/>
</dbReference>
<dbReference type="AlphaFoldDB" id="A0A173U505"/>
<feature type="domain" description="Transcription regulator TrmB N-terminal" evidence="1">
    <location>
        <begin position="7"/>
        <end position="73"/>
    </location>
</feature>